<sequence length="389" mass="43013">MHTSQSQPQTRVTPLHHIRQSLHTSHLVFLQSPVDRLNRFPPEVLLLKYTTRLLTTLGGIVGGTLGAAAATHLGVQWFRTRKVDPELRHRGLLVHPIWRTPALWNRSYPGYAATHLEPRTSHGDVSGVRISSHNVAGYAGGPPVPVRHYTPATPPTKTPDFALLWLHNGGFVRGTPEAEDGVCAYLARSLGCTVINPEYRLAGTAPFPAALHDVRAVFDWLSDTYTPERIVVAGAGAGGGLAACLTQWLHDAGTPPAFQLLMEPMLDDRTRVTPNPGRGEFVWGHTANTLAWNCYLSYLSPHDEFPDYAAANRRLDLAGLPPTFLAVGDLDLFYEEDLTYVRRLREQGVAVTSMILPGAYHGALTRRLRAPHVQQAWEKAFQTLRQQFT</sequence>
<dbReference type="OrthoDB" id="3181909at2"/>
<protein>
    <submittedName>
        <fullName evidence="3">Alpha/beta hydrolase</fullName>
    </submittedName>
</protein>
<dbReference type="Pfam" id="PF07859">
    <property type="entry name" value="Abhydrolase_3"/>
    <property type="match status" value="1"/>
</dbReference>
<dbReference type="Gene3D" id="3.40.50.1820">
    <property type="entry name" value="alpha/beta hydrolase"/>
    <property type="match status" value="1"/>
</dbReference>
<comment type="caution">
    <text evidence="3">The sequence shown here is derived from an EMBL/GenBank/DDBJ whole genome shotgun (WGS) entry which is preliminary data.</text>
</comment>
<organism evidence="3 4">
    <name type="scientific">Corynebacterium canis</name>
    <dbReference type="NCBI Taxonomy" id="679663"/>
    <lineage>
        <taxon>Bacteria</taxon>
        <taxon>Bacillati</taxon>
        <taxon>Actinomycetota</taxon>
        <taxon>Actinomycetes</taxon>
        <taxon>Mycobacteriales</taxon>
        <taxon>Corynebacteriaceae</taxon>
        <taxon>Corynebacterium</taxon>
    </lineage>
</organism>
<dbReference type="PANTHER" id="PTHR48081:SF8">
    <property type="entry name" value="ALPHA_BETA HYDROLASE FOLD-3 DOMAIN-CONTAINING PROTEIN-RELATED"/>
    <property type="match status" value="1"/>
</dbReference>
<feature type="domain" description="Alpha/beta hydrolase fold-3" evidence="2">
    <location>
        <begin position="163"/>
        <end position="363"/>
    </location>
</feature>
<evidence type="ECO:0000259" key="2">
    <source>
        <dbReference type="Pfam" id="PF07859"/>
    </source>
</evidence>
<dbReference type="InterPro" id="IPR029058">
    <property type="entry name" value="AB_hydrolase_fold"/>
</dbReference>
<dbReference type="PANTHER" id="PTHR48081">
    <property type="entry name" value="AB HYDROLASE SUPERFAMILY PROTEIN C4A8.06C"/>
    <property type="match status" value="1"/>
</dbReference>
<dbReference type="InterPro" id="IPR013094">
    <property type="entry name" value="AB_hydrolase_3"/>
</dbReference>
<proteinExistence type="predicted"/>
<name>A0A5C5UTI3_9CORY</name>
<evidence type="ECO:0000313" key="3">
    <source>
        <dbReference type="EMBL" id="TWT28790.1"/>
    </source>
</evidence>
<dbReference type="Proteomes" id="UP000320791">
    <property type="component" value="Unassembled WGS sequence"/>
</dbReference>
<dbReference type="InterPro" id="IPR050300">
    <property type="entry name" value="GDXG_lipolytic_enzyme"/>
</dbReference>
<dbReference type="GO" id="GO:0016787">
    <property type="term" value="F:hydrolase activity"/>
    <property type="evidence" value="ECO:0007669"/>
    <property type="project" value="UniProtKB-KW"/>
</dbReference>
<reference evidence="3 4" key="1">
    <citation type="submission" date="2019-08" db="EMBL/GenBank/DDBJ databases">
        <authorList>
            <person name="Lei W."/>
        </authorList>
    </citation>
    <scope>NUCLEOTIDE SEQUENCE [LARGE SCALE GENOMIC DNA]</scope>
    <source>
        <strain evidence="3 4">CCUG 58627</strain>
    </source>
</reference>
<keyword evidence="4" id="KW-1185">Reference proteome</keyword>
<dbReference type="EMBL" id="VOHM01000002">
    <property type="protein sequence ID" value="TWT28790.1"/>
    <property type="molecule type" value="Genomic_DNA"/>
</dbReference>
<dbReference type="AlphaFoldDB" id="A0A5C5UTI3"/>
<evidence type="ECO:0000313" key="4">
    <source>
        <dbReference type="Proteomes" id="UP000320791"/>
    </source>
</evidence>
<gene>
    <name evidence="3" type="ORF">FRX94_00940</name>
</gene>
<keyword evidence="1 3" id="KW-0378">Hydrolase</keyword>
<dbReference type="SUPFAM" id="SSF53474">
    <property type="entry name" value="alpha/beta-Hydrolases"/>
    <property type="match status" value="1"/>
</dbReference>
<evidence type="ECO:0000256" key="1">
    <source>
        <dbReference type="ARBA" id="ARBA00022801"/>
    </source>
</evidence>
<accession>A0A5C5UTI3</accession>